<feature type="transmembrane region" description="Helical" evidence="5">
    <location>
        <begin position="98"/>
        <end position="117"/>
    </location>
</feature>
<evidence type="ECO:0000313" key="7">
    <source>
        <dbReference type="Proteomes" id="UP000716004"/>
    </source>
</evidence>
<reference evidence="6" key="1">
    <citation type="submission" date="2021-04" db="EMBL/GenBank/DDBJ databases">
        <title>Genomic insights into ecological role and evolution of a novel Thermoplasmata order Candidatus Sysuiplasmatales.</title>
        <authorList>
            <person name="Yuan Y."/>
        </authorList>
    </citation>
    <scope>NUCLEOTIDE SEQUENCE</scope>
    <source>
        <strain evidence="6">YP2-bin.285</strain>
    </source>
</reference>
<proteinExistence type="predicted"/>
<feature type="transmembrane region" description="Helical" evidence="5">
    <location>
        <begin position="241"/>
        <end position="259"/>
    </location>
</feature>
<feature type="transmembrane region" description="Helical" evidence="5">
    <location>
        <begin position="293"/>
        <end position="314"/>
    </location>
</feature>
<keyword evidence="4 5" id="KW-0472">Membrane</keyword>
<dbReference type="PANTHER" id="PTHR33514:SF13">
    <property type="entry name" value="PROTEIN ABCI12, CHLOROPLASTIC"/>
    <property type="match status" value="1"/>
</dbReference>
<dbReference type="CDD" id="cd16914">
    <property type="entry name" value="EcfT"/>
    <property type="match status" value="1"/>
</dbReference>
<dbReference type="Proteomes" id="UP000716004">
    <property type="component" value="Unassembled WGS sequence"/>
</dbReference>
<evidence type="ECO:0000256" key="2">
    <source>
        <dbReference type="ARBA" id="ARBA00022692"/>
    </source>
</evidence>
<keyword evidence="3 5" id="KW-1133">Transmembrane helix</keyword>
<comment type="subcellular location">
    <subcellularLocation>
        <location evidence="1">Membrane</location>
        <topology evidence="1">Multi-pass membrane protein</topology>
    </subcellularLocation>
</comment>
<dbReference type="EMBL" id="JAGVSJ010000088">
    <property type="protein sequence ID" value="MBX8632848.1"/>
    <property type="molecule type" value="Genomic_DNA"/>
</dbReference>
<comment type="caution">
    <text evidence="6">The sequence shown here is derived from an EMBL/GenBank/DDBJ whole genome shotgun (WGS) entry which is preliminary data.</text>
</comment>
<organism evidence="6 7">
    <name type="scientific">Candidatus Sysuiplasma superficiale</name>
    <dbReference type="NCBI Taxonomy" id="2823368"/>
    <lineage>
        <taxon>Archaea</taxon>
        <taxon>Methanobacteriati</taxon>
        <taxon>Thermoplasmatota</taxon>
        <taxon>Thermoplasmata</taxon>
        <taxon>Candidatus Sysuiplasmatales</taxon>
        <taxon>Candidatus Sysuiplasmataceae</taxon>
        <taxon>Candidatus Sysuiplasma</taxon>
    </lineage>
</organism>
<feature type="transmembrane region" description="Helical" evidence="5">
    <location>
        <begin position="6"/>
        <end position="29"/>
    </location>
</feature>
<keyword evidence="2 5" id="KW-0812">Transmembrane</keyword>
<evidence type="ECO:0000313" key="6">
    <source>
        <dbReference type="EMBL" id="MBX8632848.1"/>
    </source>
</evidence>
<sequence length="322" mass="35556">MGLAGIIFVNVISWLLISFGVGLPLLVVLRAIGLSGFKEITRFEKHDSFYYRLNPVTKIAMSIIVMIVSAAAIWWVGAIITAAIALSYLTLRDGKRKFLLAVYLTITTVVGVAWGYAPFTPPVVLAIALHTHHFTTLWIWPSYFSYMGYVPALTLQSIIYGLQISMRFTAISLASLLLVMTSTPSEILRSLNRLGVPIAFTFSIVVAMKTIPRIFEAMEAAIKIQFMRGLGSGSFRVFRPIYYLVAAIASIVPVLVFILRGARDTAISADTRAFRAYDRMTYMKPVSFSRADYYSFAVMLLIVVTAGIAIASGFGRALPYLS</sequence>
<evidence type="ECO:0000256" key="4">
    <source>
        <dbReference type="ARBA" id="ARBA00023136"/>
    </source>
</evidence>
<dbReference type="Pfam" id="PF02361">
    <property type="entry name" value="CbiQ"/>
    <property type="match status" value="1"/>
</dbReference>
<accession>A0A8J8CBY0</accession>
<feature type="transmembrane region" description="Helical" evidence="5">
    <location>
        <begin position="191"/>
        <end position="208"/>
    </location>
</feature>
<dbReference type="AlphaFoldDB" id="A0A8J8CBY0"/>
<dbReference type="InterPro" id="IPR003339">
    <property type="entry name" value="ABC/ECF_trnsptr_transmembrane"/>
</dbReference>
<evidence type="ECO:0000256" key="5">
    <source>
        <dbReference type="SAM" id="Phobius"/>
    </source>
</evidence>
<dbReference type="GO" id="GO:0005886">
    <property type="term" value="C:plasma membrane"/>
    <property type="evidence" value="ECO:0007669"/>
    <property type="project" value="UniProtKB-ARBA"/>
</dbReference>
<gene>
    <name evidence="6" type="ORF">J9259_10120</name>
</gene>
<protein>
    <submittedName>
        <fullName evidence="6">Energy-coupling factor transporter transmembrane protein EcfT</fullName>
    </submittedName>
</protein>
<name>A0A8J8CBY0_9ARCH</name>
<feature type="transmembrane region" description="Helical" evidence="5">
    <location>
        <begin position="73"/>
        <end position="91"/>
    </location>
</feature>
<evidence type="ECO:0000256" key="1">
    <source>
        <dbReference type="ARBA" id="ARBA00004141"/>
    </source>
</evidence>
<dbReference type="PANTHER" id="PTHR33514">
    <property type="entry name" value="PROTEIN ABCI12, CHLOROPLASTIC"/>
    <property type="match status" value="1"/>
</dbReference>
<evidence type="ECO:0000256" key="3">
    <source>
        <dbReference type="ARBA" id="ARBA00022989"/>
    </source>
</evidence>